<dbReference type="SUPFAM" id="SSF53474">
    <property type="entry name" value="alpha/beta-Hydrolases"/>
    <property type="match status" value="1"/>
</dbReference>
<dbReference type="Gene3D" id="3.40.50.1820">
    <property type="entry name" value="alpha/beta hydrolase"/>
    <property type="match status" value="1"/>
</dbReference>
<dbReference type="InterPro" id="IPR000073">
    <property type="entry name" value="AB_hydrolase_1"/>
</dbReference>
<comment type="caution">
    <text evidence="5">The sequence shown here is derived from an EMBL/GenBank/DDBJ whole genome shotgun (WGS) entry which is preliminary data.</text>
</comment>
<gene>
    <name evidence="5" type="primary">metX</name>
    <name evidence="2" type="synonym">metXA</name>
    <name evidence="5" type="ORF">DWB61_06735</name>
</gene>
<dbReference type="UniPathway" id="UPA00051">
    <property type="reaction ID" value="UER00074"/>
</dbReference>
<dbReference type="Proteomes" id="UP000285794">
    <property type="component" value="Unassembled WGS sequence"/>
</dbReference>
<keyword evidence="2" id="KW-0486">Methionine biosynthesis</keyword>
<keyword evidence="1 2" id="KW-0808">Transferase</keyword>
<comment type="subcellular location">
    <subcellularLocation>
        <location evidence="2">Cytoplasm</location>
    </subcellularLocation>
</comment>
<dbReference type="PIRSF" id="PIRSF000443">
    <property type="entry name" value="Homoser_Ac_trans"/>
    <property type="match status" value="1"/>
</dbReference>
<proteinExistence type="inferred from homology"/>
<evidence type="ECO:0000256" key="2">
    <source>
        <dbReference type="HAMAP-Rule" id="MF_00296"/>
    </source>
</evidence>
<feature type="domain" description="AB hydrolase-1" evidence="4">
    <location>
        <begin position="40"/>
        <end position="322"/>
    </location>
</feature>
<dbReference type="GO" id="GO:0005737">
    <property type="term" value="C:cytoplasm"/>
    <property type="evidence" value="ECO:0007669"/>
    <property type="project" value="UniProtKB-SubCell"/>
</dbReference>
<name>A0A425Y2U3_9BACT</name>
<dbReference type="AlphaFoldDB" id="A0A425Y2U3"/>
<keyword evidence="2" id="KW-0028">Amino-acid biosynthesis</keyword>
<dbReference type="RefSeq" id="WP_125030134.1">
    <property type="nucleotide sequence ID" value="NZ_JAPXVP010000001.1"/>
</dbReference>
<evidence type="ECO:0000259" key="4">
    <source>
        <dbReference type="Pfam" id="PF00561"/>
    </source>
</evidence>
<reference evidence="5 6" key="1">
    <citation type="submission" date="2018-07" db="EMBL/GenBank/DDBJ databases">
        <title>Draft genome sequence of Ancylomarina sp. M1P.</title>
        <authorList>
            <person name="Yadav S."/>
            <person name="Villanueva L."/>
            <person name="Damste J.S.S."/>
        </authorList>
    </citation>
    <scope>NUCLEOTIDE SEQUENCE [LARGE SCALE GENOMIC DNA]</scope>
    <source>
        <strain evidence="5 6">M1P</strain>
    </source>
</reference>
<feature type="binding site" evidence="2">
    <location>
        <position position="319"/>
    </location>
    <ligand>
        <name>substrate</name>
    </ligand>
</feature>
<feature type="active site" evidence="2 3">
    <location>
        <position position="318"/>
    </location>
</feature>
<dbReference type="GO" id="GO:0009092">
    <property type="term" value="P:homoserine metabolic process"/>
    <property type="evidence" value="ECO:0007669"/>
    <property type="project" value="TreeGrafter"/>
</dbReference>
<comment type="catalytic activity">
    <reaction evidence="2">
        <text>L-homoserine + acetyl-CoA = O-acetyl-L-homoserine + CoA</text>
        <dbReference type="Rhea" id="RHEA:13701"/>
        <dbReference type="ChEBI" id="CHEBI:57287"/>
        <dbReference type="ChEBI" id="CHEBI:57288"/>
        <dbReference type="ChEBI" id="CHEBI:57476"/>
        <dbReference type="ChEBI" id="CHEBI:57716"/>
        <dbReference type="EC" id="2.3.1.31"/>
    </reaction>
</comment>
<evidence type="ECO:0000256" key="1">
    <source>
        <dbReference type="ARBA" id="ARBA00022679"/>
    </source>
</evidence>
<comment type="caution">
    <text evidence="2">Lacks conserved residue(s) required for the propagation of feature annotation.</text>
</comment>
<dbReference type="InterPro" id="IPR029058">
    <property type="entry name" value="AB_hydrolase_fold"/>
</dbReference>
<evidence type="ECO:0000313" key="5">
    <source>
        <dbReference type="EMBL" id="RRG22508.1"/>
    </source>
</evidence>
<evidence type="ECO:0000256" key="3">
    <source>
        <dbReference type="PIRSR" id="PIRSR000443-1"/>
    </source>
</evidence>
<dbReference type="OrthoDB" id="9800754at2"/>
<evidence type="ECO:0000313" key="6">
    <source>
        <dbReference type="Proteomes" id="UP000285794"/>
    </source>
</evidence>
<dbReference type="GO" id="GO:0004414">
    <property type="term" value="F:homoserine O-acetyltransferase activity"/>
    <property type="evidence" value="ECO:0007669"/>
    <property type="project" value="UniProtKB-UniRule"/>
</dbReference>
<keyword evidence="2" id="KW-0963">Cytoplasm</keyword>
<comment type="pathway">
    <text evidence="2">Amino-acid biosynthesis; L-methionine biosynthesis via de novo pathway; O-acetyl-L-homoserine from L-homoserine: step 1/1.</text>
</comment>
<accession>A0A425Y2U3</accession>
<feature type="binding site" evidence="2">
    <location>
        <position position="201"/>
    </location>
    <ligand>
        <name>substrate</name>
    </ligand>
</feature>
<dbReference type="HAMAP" id="MF_00296">
    <property type="entry name" value="MetX_acyltransf"/>
    <property type="match status" value="1"/>
</dbReference>
<dbReference type="InterPro" id="IPR008220">
    <property type="entry name" value="HAT_MetX-like"/>
</dbReference>
<protein>
    <recommendedName>
        <fullName evidence="2">Homoserine O-acetyltransferase</fullName>
        <shortName evidence="2">HAT</shortName>
        <ecNumber evidence="2">2.3.1.31</ecNumber>
    </recommendedName>
    <alternativeName>
        <fullName evidence="2">Homoserine transacetylase</fullName>
        <shortName evidence="2">HTA</shortName>
    </alternativeName>
</protein>
<dbReference type="NCBIfam" id="TIGR01392">
    <property type="entry name" value="homoserO_Ac_trn"/>
    <property type="match status" value="1"/>
</dbReference>
<feature type="active site" description="Nucleophile" evidence="2 3">
    <location>
        <position position="135"/>
    </location>
</feature>
<dbReference type="GO" id="GO:0009086">
    <property type="term" value="P:methionine biosynthetic process"/>
    <property type="evidence" value="ECO:0007669"/>
    <property type="project" value="UniProtKB-UniRule"/>
</dbReference>
<keyword evidence="6" id="KW-1185">Reference proteome</keyword>
<dbReference type="PANTHER" id="PTHR32268:SF11">
    <property type="entry name" value="HOMOSERINE O-ACETYLTRANSFERASE"/>
    <property type="match status" value="1"/>
</dbReference>
<feature type="active site" evidence="2 3">
    <location>
        <position position="289"/>
    </location>
</feature>
<comment type="subunit">
    <text evidence="2">Homodimer.</text>
</comment>
<dbReference type="EMBL" id="QQWG01000005">
    <property type="protein sequence ID" value="RRG22508.1"/>
    <property type="molecule type" value="Genomic_DNA"/>
</dbReference>
<comment type="function">
    <text evidence="2">Transfers an acetyl group from acetyl-CoA to L-homoserine, forming acetyl-L-homoserine.</text>
</comment>
<comment type="similarity">
    <text evidence="2">Belongs to the AB hydrolase superfamily. MetX family.</text>
</comment>
<dbReference type="Pfam" id="PF00561">
    <property type="entry name" value="Abhydrolase_1"/>
    <property type="match status" value="1"/>
</dbReference>
<keyword evidence="2 5" id="KW-0012">Acyltransferase</keyword>
<sequence length="337" mass="38357">MNPKHFKYKDGLILESGYRLEDITIAYHTYGEYNPQKNNVIWVCHALTANSDVFDWWAGLFGQEDFFNPREHFIVCANILGSCYGSTGPLSENPNTGKLFYHEFPQLTVRDLVAAHELLRIELGIDKIHTLIGSSLGGMQALEWAYNLNEHLEHLVFLASNAQHSAWGIAFNESQRMAISVDSTWKESNKNAGLEGMKTARSIALLSYRNYQTYQDTQSETEPDKQDDFKASSYQNYQGLKLANRFNAYSYWQLSKIMDGHNIGRGRISSKNALSQIEVKTLVIGVESDLLFPIAEQKFIAQNIPGAQYAEIRSLYGHDGFLLEQKQLTKVIQSFYK</sequence>
<dbReference type="EC" id="2.3.1.31" evidence="2"/>
<dbReference type="PANTHER" id="PTHR32268">
    <property type="entry name" value="HOMOSERINE O-ACETYLTRANSFERASE"/>
    <property type="match status" value="1"/>
</dbReference>
<organism evidence="5 6">
    <name type="scientific">Ancylomarina euxinus</name>
    <dbReference type="NCBI Taxonomy" id="2283627"/>
    <lineage>
        <taxon>Bacteria</taxon>
        <taxon>Pseudomonadati</taxon>
        <taxon>Bacteroidota</taxon>
        <taxon>Bacteroidia</taxon>
        <taxon>Marinilabiliales</taxon>
        <taxon>Marinifilaceae</taxon>
        <taxon>Ancylomarina</taxon>
    </lineage>
</organism>